<dbReference type="Proteomes" id="UP000324222">
    <property type="component" value="Unassembled WGS sequence"/>
</dbReference>
<dbReference type="EMBL" id="VSRR010041285">
    <property type="protein sequence ID" value="MPC75501.1"/>
    <property type="molecule type" value="Genomic_DNA"/>
</dbReference>
<name>A0A5B7HR82_PORTR</name>
<accession>A0A5B7HR82</accession>
<comment type="caution">
    <text evidence="1">The sequence shown here is derived from an EMBL/GenBank/DDBJ whole genome shotgun (WGS) entry which is preliminary data.</text>
</comment>
<evidence type="ECO:0000313" key="2">
    <source>
        <dbReference type="Proteomes" id="UP000324222"/>
    </source>
</evidence>
<reference evidence="1 2" key="1">
    <citation type="submission" date="2019-05" db="EMBL/GenBank/DDBJ databases">
        <title>Another draft genome of Portunus trituberculatus and its Hox gene families provides insights of decapod evolution.</title>
        <authorList>
            <person name="Jeong J.-H."/>
            <person name="Song I."/>
            <person name="Kim S."/>
            <person name="Choi T."/>
            <person name="Kim D."/>
            <person name="Ryu S."/>
            <person name="Kim W."/>
        </authorList>
    </citation>
    <scope>NUCLEOTIDE SEQUENCE [LARGE SCALE GENOMIC DNA]</scope>
    <source>
        <tissue evidence="1">Muscle</tissue>
    </source>
</reference>
<gene>
    <name evidence="1" type="ORF">E2C01_069891</name>
</gene>
<dbReference type="AlphaFoldDB" id="A0A5B7HR82"/>
<proteinExistence type="predicted"/>
<keyword evidence="2" id="KW-1185">Reference proteome</keyword>
<protein>
    <submittedName>
        <fullName evidence="1">Uncharacterized protein</fullName>
    </submittedName>
</protein>
<organism evidence="1 2">
    <name type="scientific">Portunus trituberculatus</name>
    <name type="common">Swimming crab</name>
    <name type="synonym">Neptunus trituberculatus</name>
    <dbReference type="NCBI Taxonomy" id="210409"/>
    <lineage>
        <taxon>Eukaryota</taxon>
        <taxon>Metazoa</taxon>
        <taxon>Ecdysozoa</taxon>
        <taxon>Arthropoda</taxon>
        <taxon>Crustacea</taxon>
        <taxon>Multicrustacea</taxon>
        <taxon>Malacostraca</taxon>
        <taxon>Eumalacostraca</taxon>
        <taxon>Eucarida</taxon>
        <taxon>Decapoda</taxon>
        <taxon>Pleocyemata</taxon>
        <taxon>Brachyura</taxon>
        <taxon>Eubrachyura</taxon>
        <taxon>Portunoidea</taxon>
        <taxon>Portunidae</taxon>
        <taxon>Portuninae</taxon>
        <taxon>Portunus</taxon>
    </lineage>
</organism>
<sequence>MKIKKKKSNCKQPHYVAPFSSNESQVTSEQCQGCQKRAGRAVVYLSLLVVVVKRGVRVFISKG</sequence>
<evidence type="ECO:0000313" key="1">
    <source>
        <dbReference type="EMBL" id="MPC75501.1"/>
    </source>
</evidence>